<evidence type="ECO:0000259" key="2">
    <source>
        <dbReference type="SMART" id="SM00014"/>
    </source>
</evidence>
<sequence>MFLTIIDIDRFILGLFNGSSSLFLDSLVTILTSGLTWIPLYIALLYLVIKNNETMAQIALVIGCVALCFVLSHGMSAGIVKPLIGRFRPGNDPIYKYTIDVVGNMRGTDFSFFSSHASNTFSVAVFFILLVRNRLLSLALVAWAMVNCWTRLYLGVHYPSDIIVGMIWGCVVGIIGYSVYTRLYGKLLVEMPVASPQHAVGKYNTEDVDVVLCTLSFILVCALVGATFTTL</sequence>
<dbReference type="Gene3D" id="1.20.144.10">
    <property type="entry name" value="Phosphatidic acid phosphatase type 2/haloperoxidase"/>
    <property type="match status" value="1"/>
</dbReference>
<dbReference type="BioCyc" id="PMAR862515-HMP:GMOO-495-MONOMER"/>
<feature type="transmembrane region" description="Helical" evidence="1">
    <location>
        <begin position="138"/>
        <end position="156"/>
    </location>
</feature>
<name>E0NQN2_9BACT</name>
<proteinExistence type="predicted"/>
<keyword evidence="1" id="KW-0812">Transmembrane</keyword>
<organism evidence="3 4">
    <name type="scientific">Hoylesella marshii DSM 16973 = JCM 13450</name>
    <dbReference type="NCBI Taxonomy" id="862515"/>
    <lineage>
        <taxon>Bacteria</taxon>
        <taxon>Pseudomonadati</taxon>
        <taxon>Bacteroidota</taxon>
        <taxon>Bacteroidia</taxon>
        <taxon>Bacteroidales</taxon>
        <taxon>Prevotellaceae</taxon>
        <taxon>Hoylesella</taxon>
    </lineage>
</organism>
<dbReference type="STRING" id="862515.HMPREF0658_0483"/>
<dbReference type="AlphaFoldDB" id="E0NQN2"/>
<dbReference type="Proteomes" id="UP000004394">
    <property type="component" value="Unassembled WGS sequence"/>
</dbReference>
<reference evidence="3" key="1">
    <citation type="submission" date="2010-07" db="EMBL/GenBank/DDBJ databases">
        <authorList>
            <person name="Muzny D."/>
            <person name="Qin X."/>
            <person name="Deng J."/>
            <person name="Jiang H."/>
            <person name="Liu Y."/>
            <person name="Qu J."/>
            <person name="Song X.-Z."/>
            <person name="Zhang L."/>
            <person name="Thornton R."/>
            <person name="Coyle M."/>
            <person name="Francisco L."/>
            <person name="Jackson L."/>
            <person name="Javaid M."/>
            <person name="Korchina V."/>
            <person name="Kovar C."/>
            <person name="Mata R."/>
            <person name="Mathew T."/>
            <person name="Ngo R."/>
            <person name="Nguyen L."/>
            <person name="Nguyen N."/>
            <person name="Okwuonu G."/>
            <person name="Ongeri F."/>
            <person name="Pham C."/>
            <person name="Simmons D."/>
            <person name="Wilczek-Boney K."/>
            <person name="Hale W."/>
            <person name="Jakkamsetti A."/>
            <person name="Pham P."/>
            <person name="Ruth R."/>
            <person name="San Lucas F."/>
            <person name="Warren J."/>
            <person name="Zhang J."/>
            <person name="Zhao Z."/>
            <person name="Zhou C."/>
            <person name="Zhu D."/>
            <person name="Lee S."/>
            <person name="Bess C."/>
            <person name="Blankenburg K."/>
            <person name="Forbes L."/>
            <person name="Fu Q."/>
            <person name="Gubbala S."/>
            <person name="Hirani K."/>
            <person name="Jayaseelan J.C."/>
            <person name="Lara F."/>
            <person name="Munidasa M."/>
            <person name="Palculict T."/>
            <person name="Patil S."/>
            <person name="Pu L.-L."/>
            <person name="Saada N."/>
            <person name="Tang L."/>
            <person name="Weissenberger G."/>
            <person name="Zhu Y."/>
            <person name="Hemphill L."/>
            <person name="Shang Y."/>
            <person name="Youmans B."/>
            <person name="Ayvaz T."/>
            <person name="Ross M."/>
            <person name="Santibanez J."/>
            <person name="Aqrawi P."/>
            <person name="Gross S."/>
            <person name="Joshi V."/>
            <person name="Fowler G."/>
            <person name="Nazareth L."/>
            <person name="Reid J."/>
            <person name="Worley K."/>
            <person name="Petrosino J."/>
            <person name="Highlander S."/>
            <person name="Gibbs R."/>
        </authorList>
    </citation>
    <scope>NUCLEOTIDE SEQUENCE [LARGE SCALE GENOMIC DNA]</scope>
    <source>
        <strain evidence="3">DSM 16973</strain>
    </source>
</reference>
<evidence type="ECO:0000313" key="3">
    <source>
        <dbReference type="EMBL" id="EFM02606.1"/>
    </source>
</evidence>
<accession>E0NQN2</accession>
<dbReference type="InterPro" id="IPR000326">
    <property type="entry name" value="PAP2/HPO"/>
</dbReference>
<feature type="transmembrane region" description="Helical" evidence="1">
    <location>
        <begin position="110"/>
        <end position="131"/>
    </location>
</feature>
<evidence type="ECO:0000256" key="1">
    <source>
        <dbReference type="SAM" id="Phobius"/>
    </source>
</evidence>
<dbReference type="InterPro" id="IPR036938">
    <property type="entry name" value="PAP2/HPO_sf"/>
</dbReference>
<dbReference type="Pfam" id="PF01569">
    <property type="entry name" value="PAP2"/>
    <property type="match status" value="1"/>
</dbReference>
<feature type="transmembrane region" description="Helical" evidence="1">
    <location>
        <begin position="162"/>
        <end position="180"/>
    </location>
</feature>
<dbReference type="PANTHER" id="PTHR14969:SF13">
    <property type="entry name" value="AT30094P"/>
    <property type="match status" value="1"/>
</dbReference>
<evidence type="ECO:0000313" key="4">
    <source>
        <dbReference type="Proteomes" id="UP000004394"/>
    </source>
</evidence>
<dbReference type="SUPFAM" id="SSF48317">
    <property type="entry name" value="Acid phosphatase/Vanadium-dependent haloperoxidase"/>
    <property type="match status" value="1"/>
</dbReference>
<feature type="transmembrane region" description="Helical" evidence="1">
    <location>
        <begin position="58"/>
        <end position="80"/>
    </location>
</feature>
<keyword evidence="1" id="KW-1133">Transmembrane helix</keyword>
<keyword evidence="4" id="KW-1185">Reference proteome</keyword>
<dbReference type="RefSeq" id="WP_006948245.1">
    <property type="nucleotide sequence ID" value="NZ_BAJI01000001.1"/>
</dbReference>
<dbReference type="PANTHER" id="PTHR14969">
    <property type="entry name" value="SPHINGOSINE-1-PHOSPHATE PHOSPHOHYDROLASE"/>
    <property type="match status" value="1"/>
</dbReference>
<feature type="transmembrane region" description="Helical" evidence="1">
    <location>
        <begin position="210"/>
        <end position="228"/>
    </location>
</feature>
<dbReference type="HOGENOM" id="CLU_072573_10_0_10"/>
<keyword evidence="1" id="KW-0472">Membrane</keyword>
<dbReference type="EMBL" id="AEEI01000020">
    <property type="protein sequence ID" value="EFM02606.1"/>
    <property type="molecule type" value="Genomic_DNA"/>
</dbReference>
<gene>
    <name evidence="3" type="ORF">HMPREF0658_0483</name>
</gene>
<dbReference type="SMART" id="SM00014">
    <property type="entry name" value="acidPPc"/>
    <property type="match status" value="1"/>
</dbReference>
<feature type="transmembrane region" description="Helical" evidence="1">
    <location>
        <begin position="27"/>
        <end position="49"/>
    </location>
</feature>
<dbReference type="eggNOG" id="COG0671">
    <property type="taxonomic scope" value="Bacteria"/>
</dbReference>
<comment type="caution">
    <text evidence="3">The sequence shown here is derived from an EMBL/GenBank/DDBJ whole genome shotgun (WGS) entry which is preliminary data.</text>
</comment>
<feature type="domain" description="Phosphatidic acid phosphatase type 2/haloperoxidase" evidence="2">
    <location>
        <begin position="61"/>
        <end position="177"/>
    </location>
</feature>
<dbReference type="OrthoDB" id="9789113at2"/>
<protein>
    <submittedName>
        <fullName evidence="3">PAP2 family protein</fullName>
    </submittedName>
</protein>